<dbReference type="GO" id="GO:0051539">
    <property type="term" value="F:4 iron, 4 sulfur cluster binding"/>
    <property type="evidence" value="ECO:0007669"/>
    <property type="project" value="UniProtKB-KW"/>
</dbReference>
<dbReference type="GO" id="GO:0000155">
    <property type="term" value="F:phosphorelay sensor kinase activity"/>
    <property type="evidence" value="ECO:0007669"/>
    <property type="project" value="InterPro"/>
</dbReference>
<dbReference type="AlphaFoldDB" id="A0A239N529"/>
<dbReference type="EC" id="2.7.13.3" evidence="4"/>
<evidence type="ECO:0000256" key="12">
    <source>
        <dbReference type="ARBA" id="ARBA00022840"/>
    </source>
</evidence>
<keyword evidence="7" id="KW-0963">Cytoplasm</keyword>
<dbReference type="PANTHER" id="PTHR24421">
    <property type="entry name" value="NITRATE/NITRITE SENSOR PROTEIN NARX-RELATED"/>
    <property type="match status" value="1"/>
</dbReference>
<evidence type="ECO:0000256" key="4">
    <source>
        <dbReference type="ARBA" id="ARBA00012438"/>
    </source>
</evidence>
<evidence type="ECO:0000256" key="5">
    <source>
        <dbReference type="ARBA" id="ARBA00017322"/>
    </source>
</evidence>
<feature type="transmembrane region" description="Helical" evidence="18">
    <location>
        <begin position="14"/>
        <end position="39"/>
    </location>
</feature>
<comment type="subcellular location">
    <subcellularLocation>
        <location evidence="3">Cytoplasm</location>
    </subcellularLocation>
</comment>
<evidence type="ECO:0000313" key="21">
    <source>
        <dbReference type="Proteomes" id="UP000198362"/>
    </source>
</evidence>
<dbReference type="Pfam" id="PF07730">
    <property type="entry name" value="HisKA_3"/>
    <property type="match status" value="1"/>
</dbReference>
<evidence type="ECO:0000256" key="16">
    <source>
        <dbReference type="ARBA" id="ARBA00024827"/>
    </source>
</evidence>
<gene>
    <name evidence="20" type="ORF">SAMN05421812_107223</name>
</gene>
<evidence type="ECO:0000259" key="19">
    <source>
        <dbReference type="SMART" id="SM00387"/>
    </source>
</evidence>
<comment type="function">
    <text evidence="16">Member of the two-component regulatory system NreB/NreC involved in the control of dissimilatory nitrate/nitrite reduction in response to oxygen. NreB functions as a direct oxygen sensor histidine kinase which is autophosphorylated, in the absence of oxygen, probably at the conserved histidine residue, and transfers its phosphate group probably to a conserved aspartate residue of NreC. NreB/NreC activates the expression of the nitrate (narGHJI) and nitrite (nir) reductase operons, as well as the putative nitrate transporter gene narT.</text>
</comment>
<dbReference type="GO" id="GO:0005524">
    <property type="term" value="F:ATP binding"/>
    <property type="evidence" value="ECO:0007669"/>
    <property type="project" value="UniProtKB-KW"/>
</dbReference>
<organism evidence="20 21">
    <name type="scientific">Asanoa hainanensis</name>
    <dbReference type="NCBI Taxonomy" id="560556"/>
    <lineage>
        <taxon>Bacteria</taxon>
        <taxon>Bacillati</taxon>
        <taxon>Actinomycetota</taxon>
        <taxon>Actinomycetes</taxon>
        <taxon>Micromonosporales</taxon>
        <taxon>Micromonosporaceae</taxon>
        <taxon>Asanoa</taxon>
    </lineage>
</organism>
<keyword evidence="14" id="KW-0902">Two-component regulatory system</keyword>
<reference evidence="20 21" key="1">
    <citation type="submission" date="2017-06" db="EMBL/GenBank/DDBJ databases">
        <authorList>
            <person name="Kim H.J."/>
            <person name="Triplett B.A."/>
        </authorList>
    </citation>
    <scope>NUCLEOTIDE SEQUENCE [LARGE SCALE GENOMIC DNA]</scope>
    <source>
        <strain evidence="20 21">CGMCC 4.5593</strain>
    </source>
</reference>
<keyword evidence="9" id="KW-0808">Transferase</keyword>
<evidence type="ECO:0000256" key="17">
    <source>
        <dbReference type="ARBA" id="ARBA00030800"/>
    </source>
</evidence>
<dbReference type="GO" id="GO:0046983">
    <property type="term" value="F:protein dimerization activity"/>
    <property type="evidence" value="ECO:0007669"/>
    <property type="project" value="InterPro"/>
</dbReference>
<dbReference type="InterPro" id="IPR011712">
    <property type="entry name" value="Sig_transdc_His_kin_sub3_dim/P"/>
</dbReference>
<feature type="transmembrane region" description="Helical" evidence="18">
    <location>
        <begin position="128"/>
        <end position="150"/>
    </location>
</feature>
<sequence>MSTALYGAVLVGGLYAWIAGIGATQPIVFVAALGALFALDLAELRRYPVRTPAGPAATLLAVRLALILAVTAADGSGLARALFVLLPFTAYFAYGRAVSIAVALGCVALVVVTFHLTIPHWYAEAEPVSDLLMFSVGLVLTIAMASVAVAEQRGRARVADLSAAAERNRVARDIHDGLGHHLTAITLLLEKAETFRDLDPPAADRAVQEARQSARRALQDVRESVRALRPGGPPFHLSTALTDLAGQVDDGRTAVRVDVTGDERRYDTEALIALYRAAQEGITNSRRHAGANLISVNVALGAASARLVVADDGCGFPASREGFGLTGMRERVQLAGGSVAISSGPGAGTTLTVTVPSRTPR</sequence>
<evidence type="ECO:0000256" key="7">
    <source>
        <dbReference type="ARBA" id="ARBA00022490"/>
    </source>
</evidence>
<evidence type="ECO:0000256" key="14">
    <source>
        <dbReference type="ARBA" id="ARBA00023012"/>
    </source>
</evidence>
<dbReference type="CDD" id="cd16917">
    <property type="entry name" value="HATPase_UhpB-NarQ-NarX-like"/>
    <property type="match status" value="1"/>
</dbReference>
<dbReference type="InterPro" id="IPR004358">
    <property type="entry name" value="Sig_transdc_His_kin-like_C"/>
</dbReference>
<comment type="catalytic activity">
    <reaction evidence="1">
        <text>ATP + protein L-histidine = ADP + protein N-phospho-L-histidine.</text>
        <dbReference type="EC" id="2.7.13.3"/>
    </reaction>
</comment>
<keyword evidence="8" id="KW-0597">Phosphoprotein</keyword>
<evidence type="ECO:0000256" key="8">
    <source>
        <dbReference type="ARBA" id="ARBA00022553"/>
    </source>
</evidence>
<evidence type="ECO:0000256" key="10">
    <source>
        <dbReference type="ARBA" id="ARBA00022741"/>
    </source>
</evidence>
<accession>A0A239N529</accession>
<dbReference type="EMBL" id="FZPH01000007">
    <property type="protein sequence ID" value="SNT49573.1"/>
    <property type="molecule type" value="Genomic_DNA"/>
</dbReference>
<keyword evidence="6" id="KW-0004">4Fe-4S</keyword>
<evidence type="ECO:0000256" key="3">
    <source>
        <dbReference type="ARBA" id="ARBA00004496"/>
    </source>
</evidence>
<keyword evidence="21" id="KW-1185">Reference proteome</keyword>
<keyword evidence="18" id="KW-1133">Transmembrane helix</keyword>
<keyword evidence="18" id="KW-0812">Transmembrane</keyword>
<evidence type="ECO:0000256" key="11">
    <source>
        <dbReference type="ARBA" id="ARBA00022777"/>
    </source>
</evidence>
<dbReference type="InterPro" id="IPR003594">
    <property type="entry name" value="HATPase_dom"/>
</dbReference>
<feature type="transmembrane region" description="Helical" evidence="18">
    <location>
        <begin position="101"/>
        <end position="122"/>
    </location>
</feature>
<dbReference type="SUPFAM" id="SSF55874">
    <property type="entry name" value="ATPase domain of HSP90 chaperone/DNA topoisomerase II/histidine kinase"/>
    <property type="match status" value="1"/>
</dbReference>
<dbReference type="Proteomes" id="UP000198362">
    <property type="component" value="Unassembled WGS sequence"/>
</dbReference>
<keyword evidence="10" id="KW-0547">Nucleotide-binding</keyword>
<feature type="domain" description="Histidine kinase/HSP90-like ATPase" evidence="19">
    <location>
        <begin position="269"/>
        <end position="359"/>
    </location>
</feature>
<name>A0A239N529_9ACTN</name>
<evidence type="ECO:0000256" key="6">
    <source>
        <dbReference type="ARBA" id="ARBA00022485"/>
    </source>
</evidence>
<evidence type="ECO:0000256" key="1">
    <source>
        <dbReference type="ARBA" id="ARBA00000085"/>
    </source>
</evidence>
<protein>
    <recommendedName>
        <fullName evidence="5">Oxygen sensor histidine kinase NreB</fullName>
        <ecNumber evidence="4">2.7.13.3</ecNumber>
    </recommendedName>
    <alternativeName>
        <fullName evidence="17">Nitrogen regulation protein B</fullName>
    </alternativeName>
</protein>
<dbReference type="InterPro" id="IPR036890">
    <property type="entry name" value="HATPase_C_sf"/>
</dbReference>
<evidence type="ECO:0000256" key="9">
    <source>
        <dbReference type="ARBA" id="ARBA00022679"/>
    </source>
</evidence>
<keyword evidence="18" id="KW-0472">Membrane</keyword>
<proteinExistence type="predicted"/>
<evidence type="ECO:0000256" key="13">
    <source>
        <dbReference type="ARBA" id="ARBA00023004"/>
    </source>
</evidence>
<comment type="cofactor">
    <cofactor evidence="2">
        <name>[4Fe-4S] cluster</name>
        <dbReference type="ChEBI" id="CHEBI:49883"/>
    </cofactor>
</comment>
<evidence type="ECO:0000313" key="20">
    <source>
        <dbReference type="EMBL" id="SNT49573.1"/>
    </source>
</evidence>
<dbReference type="GO" id="GO:0016020">
    <property type="term" value="C:membrane"/>
    <property type="evidence" value="ECO:0007669"/>
    <property type="project" value="InterPro"/>
</dbReference>
<dbReference type="PANTHER" id="PTHR24421:SF10">
    <property type="entry name" value="NITRATE_NITRITE SENSOR PROTEIN NARQ"/>
    <property type="match status" value="1"/>
</dbReference>
<dbReference type="InterPro" id="IPR050482">
    <property type="entry name" value="Sensor_HK_TwoCompSys"/>
</dbReference>
<keyword evidence="11 20" id="KW-0418">Kinase</keyword>
<dbReference type="Gene3D" id="3.30.565.10">
    <property type="entry name" value="Histidine kinase-like ATPase, C-terminal domain"/>
    <property type="match status" value="1"/>
</dbReference>
<dbReference type="SMART" id="SM00387">
    <property type="entry name" value="HATPase_c"/>
    <property type="match status" value="1"/>
</dbReference>
<dbReference type="PRINTS" id="PR00344">
    <property type="entry name" value="BCTRLSENSOR"/>
</dbReference>
<keyword evidence="15" id="KW-0411">Iron-sulfur</keyword>
<keyword evidence="12" id="KW-0067">ATP-binding</keyword>
<dbReference type="Pfam" id="PF02518">
    <property type="entry name" value="HATPase_c"/>
    <property type="match status" value="1"/>
</dbReference>
<evidence type="ECO:0000256" key="18">
    <source>
        <dbReference type="SAM" id="Phobius"/>
    </source>
</evidence>
<evidence type="ECO:0000256" key="15">
    <source>
        <dbReference type="ARBA" id="ARBA00023014"/>
    </source>
</evidence>
<dbReference type="GO" id="GO:0005737">
    <property type="term" value="C:cytoplasm"/>
    <property type="evidence" value="ECO:0007669"/>
    <property type="project" value="UniProtKB-SubCell"/>
</dbReference>
<evidence type="ECO:0000256" key="2">
    <source>
        <dbReference type="ARBA" id="ARBA00001966"/>
    </source>
</evidence>
<keyword evidence="15" id="KW-0479">Metal-binding</keyword>
<keyword evidence="13" id="KW-0408">Iron</keyword>
<dbReference type="Gene3D" id="1.20.5.1930">
    <property type="match status" value="1"/>
</dbReference>